<feature type="chain" id="PRO_5038442256" evidence="6">
    <location>
        <begin position="25"/>
        <end position="514"/>
    </location>
</feature>
<evidence type="ECO:0000256" key="2">
    <source>
        <dbReference type="ARBA" id="ARBA00022729"/>
    </source>
</evidence>
<reference evidence="8" key="1">
    <citation type="submission" date="2016-10" db="EMBL/GenBank/DDBJ databases">
        <title>Draft Genome Sequence of Nocardioides luteus Strain BAFB, an Alkane-Degrading Bacterium Isolated from JP-7 Polluted Soil.</title>
        <authorList>
            <person name="Brown L."/>
            <person name="Ruiz O.N."/>
            <person name="Gunasekera T."/>
        </authorList>
    </citation>
    <scope>NUCLEOTIDE SEQUENCE [LARGE SCALE GENOMIC DNA]</scope>
    <source>
        <strain evidence="8">BAFB</strain>
    </source>
</reference>
<dbReference type="InterPro" id="IPR017850">
    <property type="entry name" value="Alkaline_phosphatase_core_sf"/>
</dbReference>
<evidence type="ECO:0000313" key="8">
    <source>
        <dbReference type="EMBL" id="OIJ26845.1"/>
    </source>
</evidence>
<proteinExistence type="inferred from homology"/>
<evidence type="ECO:0000313" key="9">
    <source>
        <dbReference type="Proteomes" id="UP000033772"/>
    </source>
</evidence>
<dbReference type="OrthoDB" id="9777306at2"/>
<feature type="region of interest" description="Disordered" evidence="5">
    <location>
        <begin position="274"/>
        <end position="294"/>
    </location>
</feature>
<dbReference type="InterPro" id="IPR000917">
    <property type="entry name" value="Sulfatase_N"/>
</dbReference>
<dbReference type="EMBL" id="JZDQ02000012">
    <property type="protein sequence ID" value="OIJ26845.1"/>
    <property type="molecule type" value="Genomic_DNA"/>
</dbReference>
<accession>A0A1J4N5N2</accession>
<dbReference type="PANTHER" id="PTHR43108">
    <property type="entry name" value="N-ACETYLGLUCOSAMINE-6-SULFATASE FAMILY MEMBER"/>
    <property type="match status" value="1"/>
</dbReference>
<dbReference type="SUPFAM" id="SSF53649">
    <property type="entry name" value="Alkaline phosphatase-like"/>
    <property type="match status" value="1"/>
</dbReference>
<dbReference type="Proteomes" id="UP000033772">
    <property type="component" value="Unassembled WGS sequence"/>
</dbReference>
<keyword evidence="3" id="KW-0378">Hydrolase</keyword>
<evidence type="ECO:0000256" key="1">
    <source>
        <dbReference type="ARBA" id="ARBA00008779"/>
    </source>
</evidence>
<name>A0A1J4N5N2_9ACTN</name>
<protein>
    <submittedName>
        <fullName evidence="8">Arylsulfatase</fullName>
    </submittedName>
</protein>
<comment type="caution">
    <text evidence="8">The sequence shown here is derived from an EMBL/GenBank/DDBJ whole genome shotgun (WGS) entry which is preliminary data.</text>
</comment>
<feature type="signal peptide" evidence="6">
    <location>
        <begin position="1"/>
        <end position="24"/>
    </location>
</feature>
<organism evidence="8 9">
    <name type="scientific">Nocardioides luteus</name>
    <dbReference type="NCBI Taxonomy" id="1844"/>
    <lineage>
        <taxon>Bacteria</taxon>
        <taxon>Bacillati</taxon>
        <taxon>Actinomycetota</taxon>
        <taxon>Actinomycetes</taxon>
        <taxon>Propionibacteriales</taxon>
        <taxon>Nocardioidaceae</taxon>
        <taxon>Nocardioides</taxon>
    </lineage>
</organism>
<evidence type="ECO:0000259" key="7">
    <source>
        <dbReference type="Pfam" id="PF00884"/>
    </source>
</evidence>
<evidence type="ECO:0000256" key="3">
    <source>
        <dbReference type="ARBA" id="ARBA00022801"/>
    </source>
</evidence>
<dbReference type="Pfam" id="PF00884">
    <property type="entry name" value="Sulfatase"/>
    <property type="match status" value="1"/>
</dbReference>
<evidence type="ECO:0000256" key="4">
    <source>
        <dbReference type="ARBA" id="ARBA00023180"/>
    </source>
</evidence>
<dbReference type="GO" id="GO:0016787">
    <property type="term" value="F:hydrolase activity"/>
    <property type="evidence" value="ECO:0007669"/>
    <property type="project" value="UniProtKB-KW"/>
</dbReference>
<gene>
    <name evidence="8" type="ORF">UG56_010065</name>
</gene>
<keyword evidence="9" id="KW-1185">Reference proteome</keyword>
<sequence length="514" mass="55511">MPVGNLFTRRKRAAVATAAMSALAVTGLVHEPAAVAAAPSRTPAVERPVAKPNLLMVTVDDLSYLDMDYLPQVRKLVEKTGVSFSEGIAPTPICVPARASLLTGQYAHNHGARTIEGPHGGYAAFDDSSTVATSLQEAGYSTILAGKYLNGYGEGSTRGDVPPGWDQWRATVDPSTYNFRSPKFNVNGEIIKSKGYSSTVITEQAKAGIAAERGSGKPWFTWVNYVAPHHGGPSGPDDPKKIYPGTDAALSVTVPDRQDRGFYDNVRIPARPNLFPEDTSGYAKGSPGRGKFNPRKKDALRIAYQRRLEAIRSLDRNISSLLGGLRKSGELKRTLVVFTSDNGFSNGYHNLNGKLWHYDESLRIPVLMSGPGVPRGRTVRTPVTNPDLAATLLAAAGARPPRAPDGIDIMPWLRAPEQVRAIPIAGWRVTDGSRQLWSGVRVGSWTYARLHTGQVEVYDRSSDPYEQHNLAADPPVAETVKALARLAARYEDCAASTCPKDLYAAGRALDLEGL</sequence>
<dbReference type="InterPro" id="IPR024607">
    <property type="entry name" value="Sulfatase_CS"/>
</dbReference>
<evidence type="ECO:0000256" key="5">
    <source>
        <dbReference type="SAM" id="MobiDB-lite"/>
    </source>
</evidence>
<dbReference type="AlphaFoldDB" id="A0A1J4N5N2"/>
<dbReference type="PROSITE" id="PS00149">
    <property type="entry name" value="SULFATASE_2"/>
    <property type="match status" value="1"/>
</dbReference>
<dbReference type="RefSeq" id="WP_071327004.1">
    <property type="nucleotide sequence ID" value="NZ_JZDQ02000012.1"/>
</dbReference>
<keyword evidence="2 6" id="KW-0732">Signal</keyword>
<comment type="similarity">
    <text evidence="1">Belongs to the sulfatase family.</text>
</comment>
<evidence type="ECO:0000256" key="6">
    <source>
        <dbReference type="SAM" id="SignalP"/>
    </source>
</evidence>
<dbReference type="STRING" id="1844.UG56_010065"/>
<dbReference type="PANTHER" id="PTHR43108:SF8">
    <property type="entry name" value="SD21168P"/>
    <property type="match status" value="1"/>
</dbReference>
<dbReference type="Gene3D" id="3.40.720.10">
    <property type="entry name" value="Alkaline Phosphatase, subunit A"/>
    <property type="match status" value="1"/>
</dbReference>
<keyword evidence="4" id="KW-0325">Glycoprotein</keyword>
<feature type="domain" description="Sulfatase N-terminal" evidence="7">
    <location>
        <begin position="52"/>
        <end position="398"/>
    </location>
</feature>